<feature type="transmembrane region" description="Helical" evidence="2">
    <location>
        <begin position="254"/>
        <end position="274"/>
    </location>
</feature>
<organism evidence="3 4">
    <name type="scientific">[Eubacterium] siraeum</name>
    <dbReference type="NCBI Taxonomy" id="39492"/>
    <lineage>
        <taxon>Bacteria</taxon>
        <taxon>Bacillati</taxon>
        <taxon>Bacillota</taxon>
        <taxon>Clostridia</taxon>
        <taxon>Eubacteriales</taxon>
        <taxon>Oscillospiraceae</taxon>
        <taxon>Oscillospiraceae incertae sedis</taxon>
    </lineage>
</organism>
<feature type="transmembrane region" description="Helical" evidence="2">
    <location>
        <begin position="75"/>
        <end position="98"/>
    </location>
</feature>
<keyword evidence="2" id="KW-0812">Transmembrane</keyword>
<evidence type="ECO:0000313" key="3">
    <source>
        <dbReference type="EMBL" id="CUQ92181.1"/>
    </source>
</evidence>
<sequence>MPHSSGGGSHGGGSHHSSSSHSSSHRSSSGGSSSRIRTSRTYFPGARRFVYYRNGVPNYVYSDTDLSKGPSKLRFLMLIFYVPFVLAAFLMISTSFGIPEKLKVDYNSQIVIQDDANVLGDTTKLGDALEDFFNTTGISPAVMTVYNSDWEDNYTDLEKYAYELYVNRFYDEKHWLIVYSQPKDPDDEFNNWYWEGMQGNDTDSIITSSVAYDFTNDLHKRLLVEGTKVNDAITDSFNALTPTVMKFRFDGETFGIGIFMLLFVCIHAFFMVFFRPNANKYKGAKEVPLDGYYAPPQQTAPQPQSVVMKQASCEYCGGVYTIGSCNACPHCGAPIQPQDYTVPVHNGTSTASTTDTTNTNTH</sequence>
<keyword evidence="2" id="KW-1133">Transmembrane helix</keyword>
<protein>
    <recommendedName>
        <fullName evidence="5">TPM domain-containing protein</fullName>
    </recommendedName>
</protein>
<keyword evidence="2" id="KW-0472">Membrane</keyword>
<feature type="compositionally biased region" description="Gly residues" evidence="1">
    <location>
        <begin position="1"/>
        <end position="14"/>
    </location>
</feature>
<accession>A0A175A8E3</accession>
<evidence type="ECO:0000313" key="4">
    <source>
        <dbReference type="Proteomes" id="UP000095662"/>
    </source>
</evidence>
<proteinExistence type="predicted"/>
<evidence type="ECO:0008006" key="5">
    <source>
        <dbReference type="Google" id="ProtNLM"/>
    </source>
</evidence>
<reference evidence="3 4" key="1">
    <citation type="submission" date="2015-09" db="EMBL/GenBank/DDBJ databases">
        <authorList>
            <consortium name="Pathogen Informatics"/>
        </authorList>
    </citation>
    <scope>NUCLEOTIDE SEQUENCE [LARGE SCALE GENOMIC DNA]</scope>
    <source>
        <strain evidence="3 4">2789STDY5834928</strain>
    </source>
</reference>
<evidence type="ECO:0000256" key="1">
    <source>
        <dbReference type="SAM" id="MobiDB-lite"/>
    </source>
</evidence>
<gene>
    <name evidence="3" type="ORF">ERS852540_02478</name>
</gene>
<dbReference type="EMBL" id="CZBY01000029">
    <property type="protein sequence ID" value="CUQ92181.1"/>
    <property type="molecule type" value="Genomic_DNA"/>
</dbReference>
<dbReference type="AlphaFoldDB" id="A0A175A8E3"/>
<dbReference type="OrthoDB" id="1819260at2"/>
<feature type="compositionally biased region" description="Low complexity" evidence="1">
    <location>
        <begin position="15"/>
        <end position="35"/>
    </location>
</feature>
<feature type="region of interest" description="Disordered" evidence="1">
    <location>
        <begin position="1"/>
        <end position="38"/>
    </location>
</feature>
<evidence type="ECO:0000256" key="2">
    <source>
        <dbReference type="SAM" id="Phobius"/>
    </source>
</evidence>
<name>A0A175A8E3_9FIRM</name>
<dbReference type="Proteomes" id="UP000095662">
    <property type="component" value="Unassembled WGS sequence"/>
</dbReference>